<dbReference type="EMBL" id="JBBNAE010000010">
    <property type="protein sequence ID" value="KAK9091484.1"/>
    <property type="molecule type" value="Genomic_DNA"/>
</dbReference>
<keyword evidence="3" id="KW-1185">Reference proteome</keyword>
<evidence type="ECO:0000313" key="3">
    <source>
        <dbReference type="Proteomes" id="UP001417504"/>
    </source>
</evidence>
<sequence>MSLFSEPEDITPTYSKRQQHKRREKLKDSQAKLKQFLNLILIQLLINASFLNSK</sequence>
<feature type="region of interest" description="Disordered" evidence="1">
    <location>
        <begin position="1"/>
        <end position="27"/>
    </location>
</feature>
<evidence type="ECO:0000256" key="1">
    <source>
        <dbReference type="SAM" id="MobiDB-lite"/>
    </source>
</evidence>
<reference evidence="2 3" key="1">
    <citation type="submission" date="2024-01" db="EMBL/GenBank/DDBJ databases">
        <title>Genome assemblies of Stephania.</title>
        <authorList>
            <person name="Yang L."/>
        </authorList>
    </citation>
    <scope>NUCLEOTIDE SEQUENCE [LARGE SCALE GENOMIC DNA]</scope>
    <source>
        <strain evidence="2">QJT</strain>
        <tissue evidence="2">Leaf</tissue>
    </source>
</reference>
<evidence type="ECO:0000313" key="2">
    <source>
        <dbReference type="EMBL" id="KAK9091484.1"/>
    </source>
</evidence>
<organism evidence="2 3">
    <name type="scientific">Stephania japonica</name>
    <dbReference type="NCBI Taxonomy" id="461633"/>
    <lineage>
        <taxon>Eukaryota</taxon>
        <taxon>Viridiplantae</taxon>
        <taxon>Streptophyta</taxon>
        <taxon>Embryophyta</taxon>
        <taxon>Tracheophyta</taxon>
        <taxon>Spermatophyta</taxon>
        <taxon>Magnoliopsida</taxon>
        <taxon>Ranunculales</taxon>
        <taxon>Menispermaceae</taxon>
        <taxon>Menispermoideae</taxon>
        <taxon>Cissampelideae</taxon>
        <taxon>Stephania</taxon>
    </lineage>
</organism>
<gene>
    <name evidence="2" type="ORF">Sjap_024661</name>
</gene>
<name>A0AAP0HLQ1_9MAGN</name>
<dbReference type="AlphaFoldDB" id="A0AAP0HLQ1"/>
<proteinExistence type="predicted"/>
<dbReference type="Proteomes" id="UP001417504">
    <property type="component" value="Unassembled WGS sequence"/>
</dbReference>
<protein>
    <submittedName>
        <fullName evidence="2">Uncharacterized protein</fullName>
    </submittedName>
</protein>
<comment type="caution">
    <text evidence="2">The sequence shown here is derived from an EMBL/GenBank/DDBJ whole genome shotgun (WGS) entry which is preliminary data.</text>
</comment>
<accession>A0AAP0HLQ1</accession>